<evidence type="ECO:0000313" key="2">
    <source>
        <dbReference type="EMBL" id="WTZ07821.1"/>
    </source>
</evidence>
<feature type="compositionally biased region" description="Low complexity" evidence="1">
    <location>
        <begin position="1"/>
        <end position="20"/>
    </location>
</feature>
<proteinExistence type="predicted"/>
<sequence length="101" mass="10961">MSRRIATSASPAVTAAPTATDFSAPLTPSRGDDVPPTRSHIRATIEAYPARHPHEREAEAPGGPVPFDVLDLERQNEEQLQADARALRQLLNYPGRPVVRG</sequence>
<evidence type="ECO:0000256" key="1">
    <source>
        <dbReference type="SAM" id="MobiDB-lite"/>
    </source>
</evidence>
<organism evidence="2">
    <name type="scientific">Streptomyces sp. NBC_01393</name>
    <dbReference type="NCBI Taxonomy" id="2903851"/>
    <lineage>
        <taxon>Bacteria</taxon>
        <taxon>Bacillati</taxon>
        <taxon>Actinomycetota</taxon>
        <taxon>Actinomycetes</taxon>
        <taxon>Kitasatosporales</taxon>
        <taxon>Streptomycetaceae</taxon>
        <taxon>Streptomyces</taxon>
    </lineage>
</organism>
<reference evidence="2" key="1">
    <citation type="submission" date="2022-10" db="EMBL/GenBank/DDBJ databases">
        <title>The complete genomes of actinobacterial strains from the NBC collection.</title>
        <authorList>
            <person name="Joergensen T.S."/>
            <person name="Alvarez Arevalo M."/>
            <person name="Sterndorff E.B."/>
            <person name="Faurdal D."/>
            <person name="Vuksanovic O."/>
            <person name="Mourched A.-S."/>
            <person name="Charusanti P."/>
            <person name="Shaw S."/>
            <person name="Blin K."/>
            <person name="Weber T."/>
        </authorList>
    </citation>
    <scope>NUCLEOTIDE SEQUENCE</scope>
    <source>
        <strain evidence="2">NBC_01393</strain>
    </source>
</reference>
<dbReference type="AlphaFoldDB" id="A0AAU3HUQ7"/>
<dbReference type="EMBL" id="CP109546">
    <property type="protein sequence ID" value="WTZ07821.1"/>
    <property type="molecule type" value="Genomic_DNA"/>
</dbReference>
<name>A0AAU3HUQ7_9ACTN</name>
<protein>
    <submittedName>
        <fullName evidence="2">Uncharacterized protein</fullName>
    </submittedName>
</protein>
<gene>
    <name evidence="2" type="ORF">OG699_07350</name>
</gene>
<feature type="region of interest" description="Disordered" evidence="1">
    <location>
        <begin position="1"/>
        <end position="68"/>
    </location>
</feature>
<accession>A0AAU3HUQ7</accession>